<dbReference type="PANTHER" id="PTHR14226:SF25">
    <property type="entry name" value="PHOSPHOESTERASE"/>
    <property type="match status" value="1"/>
</dbReference>
<feature type="short sequence motif" description="DGA/G" evidence="4">
    <location>
        <begin position="162"/>
        <end position="164"/>
    </location>
</feature>
<evidence type="ECO:0000256" key="3">
    <source>
        <dbReference type="ARBA" id="ARBA00023098"/>
    </source>
</evidence>
<dbReference type="GO" id="GO:0016787">
    <property type="term" value="F:hydrolase activity"/>
    <property type="evidence" value="ECO:0007669"/>
    <property type="project" value="UniProtKB-UniRule"/>
</dbReference>
<dbReference type="CDD" id="cd07208">
    <property type="entry name" value="Pat_hypo_Ecoli_yjju_like"/>
    <property type="match status" value="1"/>
</dbReference>
<evidence type="ECO:0000313" key="6">
    <source>
        <dbReference type="EMBL" id="RGS40531.1"/>
    </source>
</evidence>
<dbReference type="EMBL" id="QRVL01000006">
    <property type="protein sequence ID" value="RGS40531.1"/>
    <property type="molecule type" value="Genomic_DNA"/>
</dbReference>
<accession>A0A395VBQ9</accession>
<dbReference type="PANTHER" id="PTHR14226">
    <property type="entry name" value="NEUROPATHY TARGET ESTERASE/SWISS CHEESE D.MELANOGASTER"/>
    <property type="match status" value="1"/>
</dbReference>
<dbReference type="InterPro" id="IPR002641">
    <property type="entry name" value="PNPLA_dom"/>
</dbReference>
<dbReference type="RefSeq" id="WP_118097433.1">
    <property type="nucleotide sequence ID" value="NZ_QRVL01000006.1"/>
</dbReference>
<feature type="active site" description="Nucleophile" evidence="4">
    <location>
        <position position="39"/>
    </location>
</feature>
<dbReference type="Gene3D" id="3.40.1090.10">
    <property type="entry name" value="Cytosolic phospholipase A2 catalytic domain"/>
    <property type="match status" value="2"/>
</dbReference>
<dbReference type="InterPro" id="IPR037483">
    <property type="entry name" value="YjjU-like"/>
</dbReference>
<feature type="active site" description="Proton acceptor" evidence="4">
    <location>
        <position position="162"/>
    </location>
</feature>
<gene>
    <name evidence="6" type="ORF">DWX93_08860</name>
</gene>
<proteinExistence type="predicted"/>
<dbReference type="AlphaFoldDB" id="A0A395VBQ9"/>
<evidence type="ECO:0000256" key="2">
    <source>
        <dbReference type="ARBA" id="ARBA00022963"/>
    </source>
</evidence>
<evidence type="ECO:0000256" key="1">
    <source>
        <dbReference type="ARBA" id="ARBA00022801"/>
    </source>
</evidence>
<protein>
    <submittedName>
        <fullName evidence="6">Patatin family protein</fullName>
    </submittedName>
</protein>
<dbReference type="Proteomes" id="UP000266172">
    <property type="component" value="Unassembled WGS sequence"/>
</dbReference>
<dbReference type="InterPro" id="IPR045943">
    <property type="entry name" value="DUF6363"/>
</dbReference>
<dbReference type="Pfam" id="PF01734">
    <property type="entry name" value="Patatin"/>
    <property type="match status" value="1"/>
</dbReference>
<feature type="short sequence motif" description="GXSXG" evidence="4">
    <location>
        <begin position="37"/>
        <end position="41"/>
    </location>
</feature>
<sequence>MGKTGLIVEGGGMKCAYSAGILDRFLDDKITFDYCIGVSAGAANTLSYLAGQRGRNLRFYTVHLDDPRYLSVRSLLRTGNLFGLEYIYGTLTNSDGADPIDYDAIMKNPAEFYMPATDALTGKAAYFSKFDIVRDDYRTIMATCALPAFCRPVNVNGHFYYDGGVADSIPVHHALEHGCDKVVIILSNPRDFVKQPEAHRPIYKRMLRRYPKTIEGIDHRHINYQASIDLSDRLEKEGRALIFAPSRHLPLGTFSKNAALEQQLYDLGVSDYEAKRAALQEFLKAQGHS</sequence>
<keyword evidence="3 4" id="KW-0443">Lipid metabolism</keyword>
<feature type="domain" description="PNPLA" evidence="5">
    <location>
        <begin position="6"/>
        <end position="175"/>
    </location>
</feature>
<reference evidence="6 7" key="1">
    <citation type="submission" date="2018-08" db="EMBL/GenBank/DDBJ databases">
        <title>A genome reference for cultivated species of the human gut microbiota.</title>
        <authorList>
            <person name="Zou Y."/>
            <person name="Xue W."/>
            <person name="Luo G."/>
        </authorList>
    </citation>
    <scope>NUCLEOTIDE SEQUENCE [LARGE SCALE GENOMIC DNA]</scope>
    <source>
        <strain evidence="6 7">AF22-12AC</strain>
    </source>
</reference>
<comment type="caution">
    <text evidence="4">Lacks conserved residue(s) required for the propagation of feature annotation.</text>
</comment>
<dbReference type="InterPro" id="IPR016035">
    <property type="entry name" value="Acyl_Trfase/lysoPLipase"/>
</dbReference>
<dbReference type="PROSITE" id="PS51635">
    <property type="entry name" value="PNPLA"/>
    <property type="match status" value="1"/>
</dbReference>
<evidence type="ECO:0000259" key="5">
    <source>
        <dbReference type="PROSITE" id="PS51635"/>
    </source>
</evidence>
<evidence type="ECO:0000256" key="4">
    <source>
        <dbReference type="PROSITE-ProRule" id="PRU01161"/>
    </source>
</evidence>
<dbReference type="InterPro" id="IPR050301">
    <property type="entry name" value="NTE"/>
</dbReference>
<keyword evidence="2 4" id="KW-0442">Lipid degradation</keyword>
<evidence type="ECO:0000313" key="7">
    <source>
        <dbReference type="Proteomes" id="UP000266172"/>
    </source>
</evidence>
<keyword evidence="1 4" id="KW-0378">Hydrolase</keyword>
<organism evidence="6 7">
    <name type="scientific">Roseburia hominis</name>
    <dbReference type="NCBI Taxonomy" id="301301"/>
    <lineage>
        <taxon>Bacteria</taxon>
        <taxon>Bacillati</taxon>
        <taxon>Bacillota</taxon>
        <taxon>Clostridia</taxon>
        <taxon>Lachnospirales</taxon>
        <taxon>Lachnospiraceae</taxon>
        <taxon>Roseburia</taxon>
    </lineage>
</organism>
<dbReference type="GO" id="GO:0016042">
    <property type="term" value="P:lipid catabolic process"/>
    <property type="evidence" value="ECO:0007669"/>
    <property type="project" value="UniProtKB-UniRule"/>
</dbReference>
<dbReference type="SUPFAM" id="SSF52151">
    <property type="entry name" value="FabD/lysophospholipase-like"/>
    <property type="match status" value="1"/>
</dbReference>
<dbReference type="Pfam" id="PF19890">
    <property type="entry name" value="DUF6363"/>
    <property type="match status" value="1"/>
</dbReference>
<name>A0A395VBQ9_9FIRM</name>
<comment type="caution">
    <text evidence="6">The sequence shown here is derived from an EMBL/GenBank/DDBJ whole genome shotgun (WGS) entry which is preliminary data.</text>
</comment>